<dbReference type="EMBL" id="CP126969">
    <property type="protein sequence ID" value="WIM66879.1"/>
    <property type="molecule type" value="Genomic_DNA"/>
</dbReference>
<dbReference type="PANTHER" id="PTHR21666">
    <property type="entry name" value="PEPTIDASE-RELATED"/>
    <property type="match status" value="1"/>
</dbReference>
<keyword evidence="5" id="KW-1185">Reference proteome</keyword>
<accession>A0ABY8VB42</accession>
<dbReference type="InterPro" id="IPR050570">
    <property type="entry name" value="Cell_wall_metabolism_enzyme"/>
</dbReference>
<protein>
    <submittedName>
        <fullName evidence="4">M23 family metallopeptidase</fullName>
        <ecNumber evidence="4">3.4.-.-</ecNumber>
    </submittedName>
</protein>
<dbReference type="PANTHER" id="PTHR21666:SF289">
    <property type="entry name" value="L-ALA--D-GLU ENDOPEPTIDASE"/>
    <property type="match status" value="1"/>
</dbReference>
<evidence type="ECO:0000259" key="3">
    <source>
        <dbReference type="Pfam" id="PF01551"/>
    </source>
</evidence>
<dbReference type="GO" id="GO:0016787">
    <property type="term" value="F:hydrolase activity"/>
    <property type="evidence" value="ECO:0007669"/>
    <property type="project" value="UniProtKB-KW"/>
</dbReference>
<dbReference type="CDD" id="cd12797">
    <property type="entry name" value="M23_peptidase"/>
    <property type="match status" value="1"/>
</dbReference>
<dbReference type="InterPro" id="IPR016047">
    <property type="entry name" value="M23ase_b-sheet_dom"/>
</dbReference>
<keyword evidence="4" id="KW-0378">Hydrolase</keyword>
<feature type="domain" description="M23ase beta-sheet core" evidence="3">
    <location>
        <begin position="46"/>
        <end position="131"/>
    </location>
</feature>
<evidence type="ECO:0000256" key="1">
    <source>
        <dbReference type="ARBA" id="ARBA00022729"/>
    </source>
</evidence>
<dbReference type="SUPFAM" id="SSF51261">
    <property type="entry name" value="Duplicated hybrid motif"/>
    <property type="match status" value="1"/>
</dbReference>
<keyword evidence="1 2" id="KW-0732">Signal</keyword>
<dbReference type="Gene3D" id="2.70.70.10">
    <property type="entry name" value="Glucose Permease (Domain IIA)"/>
    <property type="match status" value="1"/>
</dbReference>
<proteinExistence type="predicted"/>
<name>A0ABY8VB42_9CORY</name>
<evidence type="ECO:0000313" key="5">
    <source>
        <dbReference type="Proteomes" id="UP001225598"/>
    </source>
</evidence>
<gene>
    <name evidence="4" type="ORF">QP027_06990</name>
</gene>
<dbReference type="Proteomes" id="UP001225598">
    <property type="component" value="Chromosome"/>
</dbReference>
<dbReference type="RefSeq" id="WP_284823580.1">
    <property type="nucleotide sequence ID" value="NZ_CP126969.1"/>
</dbReference>
<dbReference type="EC" id="3.4.-.-" evidence="4"/>
<dbReference type="InterPro" id="IPR011055">
    <property type="entry name" value="Dup_hybrid_motif"/>
</dbReference>
<sequence>MKRLVVLLCLLCPPLLVGYVDPSTGLPHATQVLRGADIPEKKWLPGHRGVDLALEVGAEVVASDDGIVAFAGRVAGTPVVSIDHADGIRTTYQPVHAVVAQGDEVAVGQVVGKLAHPVDGHPGLHWGARTGPDEYLNPLTLLDRPVIRLKPLDGPADTRL</sequence>
<feature type="signal peptide" evidence="2">
    <location>
        <begin position="1"/>
        <end position="18"/>
    </location>
</feature>
<feature type="chain" id="PRO_5045976660" evidence="2">
    <location>
        <begin position="19"/>
        <end position="160"/>
    </location>
</feature>
<evidence type="ECO:0000256" key="2">
    <source>
        <dbReference type="SAM" id="SignalP"/>
    </source>
</evidence>
<organism evidence="4 5">
    <name type="scientific">Corynebacterium breve</name>
    <dbReference type="NCBI Taxonomy" id="3049799"/>
    <lineage>
        <taxon>Bacteria</taxon>
        <taxon>Bacillati</taxon>
        <taxon>Actinomycetota</taxon>
        <taxon>Actinomycetes</taxon>
        <taxon>Mycobacteriales</taxon>
        <taxon>Corynebacteriaceae</taxon>
        <taxon>Corynebacterium</taxon>
    </lineage>
</organism>
<reference evidence="4 5" key="1">
    <citation type="submission" date="2023-05" db="EMBL/GenBank/DDBJ databases">
        <title>Corynebacterium suedekumii sp. nov. and Corynebacterium breve sp. nov. isolated from raw cow's milk.</title>
        <authorList>
            <person name="Baer M.K."/>
            <person name="Mehl L."/>
            <person name="Hellmuth R."/>
            <person name="Marke G."/>
            <person name="Lipski A."/>
        </authorList>
    </citation>
    <scope>NUCLEOTIDE SEQUENCE [LARGE SCALE GENOMIC DNA]</scope>
    <source>
        <strain evidence="4 5">R4</strain>
    </source>
</reference>
<dbReference type="Pfam" id="PF01551">
    <property type="entry name" value="Peptidase_M23"/>
    <property type="match status" value="1"/>
</dbReference>
<evidence type="ECO:0000313" key="4">
    <source>
        <dbReference type="EMBL" id="WIM66879.1"/>
    </source>
</evidence>